<dbReference type="Gene3D" id="3.40.50.150">
    <property type="entry name" value="Vaccinia Virus protein VP39"/>
    <property type="match status" value="1"/>
</dbReference>
<keyword evidence="4" id="KW-0949">S-adenosyl-L-methionine</keyword>
<dbReference type="PANTHER" id="PTHR18895">
    <property type="entry name" value="HEMK METHYLTRANSFERASE"/>
    <property type="match status" value="1"/>
</dbReference>
<gene>
    <name evidence="7" type="ORF">COS93_00960</name>
</gene>
<keyword evidence="3" id="KW-0808">Transferase</keyword>
<dbReference type="InterPro" id="IPR004556">
    <property type="entry name" value="HemK-like"/>
</dbReference>
<dbReference type="PROSITE" id="PS00092">
    <property type="entry name" value="N6_MTASE"/>
    <property type="match status" value="1"/>
</dbReference>
<dbReference type="InterPro" id="IPR050320">
    <property type="entry name" value="N5-glutamine_MTase"/>
</dbReference>
<dbReference type="Pfam" id="PF05175">
    <property type="entry name" value="MTS"/>
    <property type="match status" value="1"/>
</dbReference>
<reference evidence="8" key="1">
    <citation type="submission" date="2017-09" db="EMBL/GenBank/DDBJ databases">
        <title>Depth-based differentiation of microbial function through sediment-hosted aquifers and enrichment of novel symbionts in the deep terrestrial subsurface.</title>
        <authorList>
            <person name="Probst A.J."/>
            <person name="Ladd B."/>
            <person name="Jarett J.K."/>
            <person name="Geller-Mcgrath D.E."/>
            <person name="Sieber C.M.K."/>
            <person name="Emerson J.B."/>
            <person name="Anantharaman K."/>
            <person name="Thomas B.C."/>
            <person name="Malmstrom R."/>
            <person name="Stieglmeier M."/>
            <person name="Klingl A."/>
            <person name="Woyke T."/>
            <person name="Ryan C.M."/>
            <person name="Banfield J.F."/>
        </authorList>
    </citation>
    <scope>NUCLEOTIDE SEQUENCE [LARGE SCALE GENOMIC DNA]</scope>
</reference>
<dbReference type="EC" id="2.1.1.297" evidence="1"/>
<organism evidence="7 8">
    <name type="scientific">bacterium (Candidatus Gribaldobacteria) CG07_land_8_20_14_0_80_33_18</name>
    <dbReference type="NCBI Taxonomy" id="2014272"/>
    <lineage>
        <taxon>Bacteria</taxon>
        <taxon>Candidatus Gribaldobacteria</taxon>
    </lineage>
</organism>
<dbReference type="GO" id="GO:0032259">
    <property type="term" value="P:methylation"/>
    <property type="evidence" value="ECO:0007669"/>
    <property type="project" value="UniProtKB-KW"/>
</dbReference>
<dbReference type="GO" id="GO:0102559">
    <property type="term" value="F:peptide chain release factor N(5)-glutamine methyltransferase activity"/>
    <property type="evidence" value="ECO:0007669"/>
    <property type="project" value="UniProtKB-EC"/>
</dbReference>
<evidence type="ECO:0000259" key="6">
    <source>
        <dbReference type="Pfam" id="PF05175"/>
    </source>
</evidence>
<evidence type="ECO:0000256" key="1">
    <source>
        <dbReference type="ARBA" id="ARBA00012771"/>
    </source>
</evidence>
<dbReference type="AlphaFoldDB" id="A0A2M6Z3P0"/>
<accession>A0A2M6Z3P0</accession>
<dbReference type="SUPFAM" id="SSF53335">
    <property type="entry name" value="S-adenosyl-L-methionine-dependent methyltransferases"/>
    <property type="match status" value="1"/>
</dbReference>
<dbReference type="NCBIfam" id="TIGR00536">
    <property type="entry name" value="hemK_fam"/>
    <property type="match status" value="1"/>
</dbReference>
<proteinExistence type="predicted"/>
<comment type="caution">
    <text evidence="7">The sequence shown here is derived from an EMBL/GenBank/DDBJ whole genome shotgun (WGS) entry which is preliminary data.</text>
</comment>
<feature type="domain" description="Methyltransferase small" evidence="6">
    <location>
        <begin position="264"/>
        <end position="348"/>
    </location>
</feature>
<comment type="catalytic activity">
    <reaction evidence="5">
        <text>L-glutaminyl-[peptide chain release factor] + S-adenosyl-L-methionine = N(5)-methyl-L-glutaminyl-[peptide chain release factor] + S-adenosyl-L-homocysteine + H(+)</text>
        <dbReference type="Rhea" id="RHEA:42896"/>
        <dbReference type="Rhea" id="RHEA-COMP:10271"/>
        <dbReference type="Rhea" id="RHEA-COMP:10272"/>
        <dbReference type="ChEBI" id="CHEBI:15378"/>
        <dbReference type="ChEBI" id="CHEBI:30011"/>
        <dbReference type="ChEBI" id="CHEBI:57856"/>
        <dbReference type="ChEBI" id="CHEBI:59789"/>
        <dbReference type="ChEBI" id="CHEBI:61891"/>
        <dbReference type="EC" id="2.1.1.297"/>
    </reaction>
</comment>
<evidence type="ECO:0000256" key="3">
    <source>
        <dbReference type="ARBA" id="ARBA00022679"/>
    </source>
</evidence>
<evidence type="ECO:0000256" key="5">
    <source>
        <dbReference type="ARBA" id="ARBA00048391"/>
    </source>
</evidence>
<evidence type="ECO:0000313" key="8">
    <source>
        <dbReference type="Proteomes" id="UP000228777"/>
    </source>
</evidence>
<dbReference type="CDD" id="cd02440">
    <property type="entry name" value="AdoMet_MTases"/>
    <property type="match status" value="1"/>
</dbReference>
<dbReference type="InterPro" id="IPR007848">
    <property type="entry name" value="Small_mtfrase_dom"/>
</dbReference>
<dbReference type="GO" id="GO:0003676">
    <property type="term" value="F:nucleic acid binding"/>
    <property type="evidence" value="ECO:0007669"/>
    <property type="project" value="InterPro"/>
</dbReference>
<dbReference type="InterPro" id="IPR002052">
    <property type="entry name" value="DNA_methylase_N6_adenine_CS"/>
</dbReference>
<dbReference type="PANTHER" id="PTHR18895:SF74">
    <property type="entry name" value="MTRF1L RELEASE FACTOR GLUTAMINE METHYLTRANSFERASE"/>
    <property type="match status" value="1"/>
</dbReference>
<name>A0A2M6Z3P0_9BACT</name>
<dbReference type="EMBL" id="PEWP01000018">
    <property type="protein sequence ID" value="PIU47024.1"/>
    <property type="molecule type" value="Genomic_DNA"/>
</dbReference>
<evidence type="ECO:0000256" key="2">
    <source>
        <dbReference type="ARBA" id="ARBA00022603"/>
    </source>
</evidence>
<sequence>MILLSITTTKNSGWREKIKEANKLGLKEIALFPTCLNKKQREELYFLLKKSTIKNIPFVHLRSDMNLEELDFFIKNYKTEVFNIHTQAQYPLIHDYSKYKSKIYIENVFQEFDKKELKNFAGICLDLSHLENDRLLNKKRFSKNIKIIEKYSLPIGCNHISAIKNFTHLDKSGELRYDEHHFENFSEFDYLKNYPPKYFSQFIAIEVTNSLSQQLKVRDYLFDSLFHKNFLNVQIDFSKFFVIPREETEFWIQKVIRELKIVNDKLQILDIFAGTGCLGIAVSKNIKNSFVDFVDNDKKAIEQIKINLKLNKISSKRYKIYKSDLFKKLEGKKYNVILANPPYVAKERLNEVQDTIKEFEPKIAWFGGKRGLVIISKFLKEAKNFLNKDGKIYFEFDPFQKEEVERIAKKENYQIQFFKDQFQKFRYAKLNFRDPISKI</sequence>
<protein>
    <recommendedName>
        <fullName evidence="1">peptide chain release factor N(5)-glutamine methyltransferase</fullName>
        <ecNumber evidence="1">2.1.1.297</ecNumber>
    </recommendedName>
</protein>
<evidence type="ECO:0000256" key="4">
    <source>
        <dbReference type="ARBA" id="ARBA00022691"/>
    </source>
</evidence>
<dbReference type="InterPro" id="IPR029063">
    <property type="entry name" value="SAM-dependent_MTases_sf"/>
</dbReference>
<evidence type="ECO:0000313" key="7">
    <source>
        <dbReference type="EMBL" id="PIU47024.1"/>
    </source>
</evidence>
<keyword evidence="2" id="KW-0489">Methyltransferase</keyword>
<dbReference type="Proteomes" id="UP000228777">
    <property type="component" value="Unassembled WGS sequence"/>
</dbReference>